<evidence type="ECO:0000313" key="2">
    <source>
        <dbReference type="EMBL" id="QDZ13724.1"/>
    </source>
</evidence>
<dbReference type="PANTHER" id="PTHR35525">
    <property type="entry name" value="BLL6575 PROTEIN"/>
    <property type="match status" value="1"/>
</dbReference>
<proteinExistence type="predicted"/>
<protein>
    <recommendedName>
        <fullName evidence="1">Zinc finger CGNR domain-containing protein</fullName>
    </recommendedName>
</protein>
<evidence type="ECO:0000259" key="1">
    <source>
        <dbReference type="Pfam" id="PF11706"/>
    </source>
</evidence>
<accession>A0A5B8M1B4</accession>
<dbReference type="Pfam" id="PF11706">
    <property type="entry name" value="zf-CGNR"/>
    <property type="match status" value="1"/>
</dbReference>
<dbReference type="EMBL" id="CP042305">
    <property type="protein sequence ID" value="QDZ13724.1"/>
    <property type="molecule type" value="Genomic_DNA"/>
</dbReference>
<sequence length="200" mass="21386">MAHDATIGRATEPAVAAEDASRQFRLDNEVLAFRFAATVSHRAGSAPFERLVSPERMRLWMLATGLDLTRDVSSKELATAIALREAIYRAGSAIARAVVPSASDVDIINTAAAAGRPVARLVEQKSRWMLDPRHPVTDALAVIAADAIAVLGTSAAGRVKTCEGVDCAGLFLDTSRGGNRRWCSMNTCGNKAKKSRMARH</sequence>
<name>A0A5B8M1B4_9MICO</name>
<dbReference type="Gene3D" id="1.10.3300.10">
    <property type="entry name" value="Jann2411-like domain"/>
    <property type="match status" value="1"/>
</dbReference>
<dbReference type="Pfam" id="PF07336">
    <property type="entry name" value="ABATE"/>
    <property type="match status" value="1"/>
</dbReference>
<dbReference type="InterPro" id="IPR021005">
    <property type="entry name" value="Znf_CGNR"/>
</dbReference>
<dbReference type="KEGG" id="huw:FPZ11_01980"/>
<organism evidence="2 3">
    <name type="scientific">Humibacter ginsenosidimutans</name>
    <dbReference type="NCBI Taxonomy" id="2599293"/>
    <lineage>
        <taxon>Bacteria</taxon>
        <taxon>Bacillati</taxon>
        <taxon>Actinomycetota</taxon>
        <taxon>Actinomycetes</taxon>
        <taxon>Micrococcales</taxon>
        <taxon>Microbacteriaceae</taxon>
        <taxon>Humibacter</taxon>
    </lineage>
</organism>
<dbReference type="SUPFAM" id="SSF160904">
    <property type="entry name" value="Jann2411-like"/>
    <property type="match status" value="1"/>
</dbReference>
<dbReference type="PANTHER" id="PTHR35525:SF3">
    <property type="entry name" value="BLL6575 PROTEIN"/>
    <property type="match status" value="1"/>
</dbReference>
<reference evidence="2 3" key="1">
    <citation type="submission" date="2019-07" db="EMBL/GenBank/DDBJ databases">
        <title>Full genome sequence of Humibacter sp. WJ7-1.</title>
        <authorList>
            <person name="Im W.-T."/>
        </authorList>
    </citation>
    <scope>NUCLEOTIDE SEQUENCE [LARGE SCALE GENOMIC DNA]</scope>
    <source>
        <strain evidence="2 3">WJ7-1</strain>
    </source>
</reference>
<dbReference type="RefSeq" id="WP_146317929.1">
    <property type="nucleotide sequence ID" value="NZ_CP042305.1"/>
</dbReference>
<dbReference type="AlphaFoldDB" id="A0A5B8M1B4"/>
<evidence type="ECO:0000313" key="3">
    <source>
        <dbReference type="Proteomes" id="UP000320216"/>
    </source>
</evidence>
<dbReference type="InterPro" id="IPR010852">
    <property type="entry name" value="ABATE"/>
</dbReference>
<keyword evidence="3" id="KW-1185">Reference proteome</keyword>
<dbReference type="InterPro" id="IPR023286">
    <property type="entry name" value="ABATE_dom_sf"/>
</dbReference>
<dbReference type="Proteomes" id="UP000320216">
    <property type="component" value="Chromosome"/>
</dbReference>
<dbReference type="OrthoDB" id="123307at2"/>
<gene>
    <name evidence="2" type="ORF">FPZ11_01980</name>
</gene>
<feature type="domain" description="Zinc finger CGNR" evidence="1">
    <location>
        <begin position="158"/>
        <end position="197"/>
    </location>
</feature>